<feature type="transmembrane region" description="Helical" evidence="1">
    <location>
        <begin position="126"/>
        <end position="146"/>
    </location>
</feature>
<dbReference type="AlphaFoldDB" id="A0AAU8A4N3"/>
<proteinExistence type="predicted"/>
<keyword evidence="1" id="KW-1133">Transmembrane helix</keyword>
<feature type="transmembrane region" description="Helical" evidence="1">
    <location>
        <begin position="30"/>
        <end position="52"/>
    </location>
</feature>
<dbReference type="EMBL" id="CP099959">
    <property type="protein sequence ID" value="XCC58385.1"/>
    <property type="molecule type" value="Genomic_DNA"/>
</dbReference>
<reference evidence="2" key="1">
    <citation type="submission" date="2022-06" db="EMBL/GenBank/DDBJ databases">
        <title>New Polynucleobacter species.</title>
        <authorList>
            <person name="Hahn M.W."/>
        </authorList>
    </citation>
    <scope>NUCLEOTIDE SEQUENCE</scope>
    <source>
        <strain evidence="2">UK-FUSCHL-C3</strain>
    </source>
</reference>
<organism evidence="2">
    <name type="scientific">Polynucleobacter sp. UK-FUSCHL-C3</name>
    <dbReference type="NCBI Taxonomy" id="2955208"/>
    <lineage>
        <taxon>Bacteria</taxon>
        <taxon>Pseudomonadati</taxon>
        <taxon>Pseudomonadota</taxon>
        <taxon>Betaproteobacteria</taxon>
        <taxon>Burkholderiales</taxon>
        <taxon>Burkholderiaceae</taxon>
        <taxon>Polynucleobacter</taxon>
    </lineage>
</organism>
<feature type="transmembrane region" description="Helical" evidence="1">
    <location>
        <begin position="64"/>
        <end position="86"/>
    </location>
</feature>
<evidence type="ECO:0000313" key="2">
    <source>
        <dbReference type="EMBL" id="XCC58385.1"/>
    </source>
</evidence>
<gene>
    <name evidence="2" type="ORF">NKE59_03595</name>
</gene>
<feature type="transmembrane region" description="Helical" evidence="1">
    <location>
        <begin position="92"/>
        <end position="114"/>
    </location>
</feature>
<sequence>MNSPILALESYWLAQAMKYSTWLYPTVETVHIWGVGMLFGSVVLMDLRVLGLVKALDYSALSRLGIAVSLLGFSLAVLTGSMLFITHAGDLIASRLFILKMCLIFLLITNAVLLRMRVVINATTKAQAVISLVGWASVIGLGRWLAYV</sequence>
<keyword evidence="1" id="KW-0812">Transmembrane</keyword>
<evidence type="ECO:0000256" key="1">
    <source>
        <dbReference type="SAM" id="Phobius"/>
    </source>
</evidence>
<keyword evidence="1" id="KW-0472">Membrane</keyword>
<protein>
    <submittedName>
        <fullName evidence="2">Uncharacterized protein</fullName>
    </submittedName>
</protein>
<dbReference type="RefSeq" id="WP_353439612.1">
    <property type="nucleotide sequence ID" value="NZ_CP099959.1"/>
</dbReference>
<accession>A0AAU8A4N3</accession>
<name>A0AAU8A4N3_9BURK</name>